<comment type="subcellular location">
    <subcellularLocation>
        <location evidence="1">Membrane</location>
    </subcellularLocation>
</comment>
<evidence type="ECO:0000313" key="8">
    <source>
        <dbReference type="EMBL" id="GHH18570.1"/>
    </source>
</evidence>
<proteinExistence type="predicted"/>
<evidence type="ECO:0000313" key="9">
    <source>
        <dbReference type="Proteomes" id="UP000652430"/>
    </source>
</evidence>
<organism evidence="8 9">
    <name type="scientific">Sphingomonas glacialis</name>
    <dbReference type="NCBI Taxonomy" id="658225"/>
    <lineage>
        <taxon>Bacteria</taxon>
        <taxon>Pseudomonadati</taxon>
        <taxon>Pseudomonadota</taxon>
        <taxon>Alphaproteobacteria</taxon>
        <taxon>Sphingomonadales</taxon>
        <taxon>Sphingomonadaceae</taxon>
        <taxon>Sphingomonas</taxon>
    </lineage>
</organism>
<dbReference type="InterPro" id="IPR006694">
    <property type="entry name" value="Fatty_acid_hydroxylase"/>
</dbReference>
<name>A0ABQ3LK16_9SPHN</name>
<evidence type="ECO:0000256" key="3">
    <source>
        <dbReference type="ARBA" id="ARBA00022989"/>
    </source>
</evidence>
<evidence type="ECO:0000256" key="6">
    <source>
        <dbReference type="SAM" id="Phobius"/>
    </source>
</evidence>
<reference evidence="9" key="1">
    <citation type="journal article" date="2019" name="Int. J. Syst. Evol. Microbiol.">
        <title>The Global Catalogue of Microorganisms (GCM) 10K type strain sequencing project: providing services to taxonomists for standard genome sequencing and annotation.</title>
        <authorList>
            <consortium name="The Broad Institute Genomics Platform"/>
            <consortium name="The Broad Institute Genome Sequencing Center for Infectious Disease"/>
            <person name="Wu L."/>
            <person name="Ma J."/>
        </authorList>
    </citation>
    <scope>NUCLEOTIDE SEQUENCE [LARGE SCALE GENOMIC DNA]</scope>
    <source>
        <strain evidence="9">CGMCC 1.8957</strain>
    </source>
</reference>
<comment type="caution">
    <text evidence="8">The sequence shown here is derived from an EMBL/GenBank/DDBJ whole genome shotgun (WGS) entry which is preliminary data.</text>
</comment>
<keyword evidence="4 6" id="KW-0472">Membrane</keyword>
<dbReference type="EMBL" id="BNAQ01000003">
    <property type="protein sequence ID" value="GHH18570.1"/>
    <property type="molecule type" value="Genomic_DNA"/>
</dbReference>
<feature type="transmembrane region" description="Helical" evidence="6">
    <location>
        <begin position="234"/>
        <end position="261"/>
    </location>
</feature>
<keyword evidence="2 6" id="KW-0812">Transmembrane</keyword>
<accession>A0ABQ3LK16</accession>
<feature type="transmembrane region" description="Helical" evidence="6">
    <location>
        <begin position="172"/>
        <end position="190"/>
    </location>
</feature>
<dbReference type="Pfam" id="PF04116">
    <property type="entry name" value="FA_hydroxylase"/>
    <property type="match status" value="1"/>
</dbReference>
<evidence type="ECO:0000256" key="1">
    <source>
        <dbReference type="ARBA" id="ARBA00004370"/>
    </source>
</evidence>
<evidence type="ECO:0000256" key="4">
    <source>
        <dbReference type="ARBA" id="ARBA00023136"/>
    </source>
</evidence>
<feature type="transmembrane region" description="Helical" evidence="6">
    <location>
        <begin position="139"/>
        <end position="160"/>
    </location>
</feature>
<dbReference type="Proteomes" id="UP000652430">
    <property type="component" value="Unassembled WGS sequence"/>
</dbReference>
<keyword evidence="9" id="KW-1185">Reference proteome</keyword>
<sequence>MVATEAIGSLDDPHVELGPLLGERQGDQPTGKPATDDGDVAGESLWHSHCDSRNVARCKRSGRSWNTPQTLAGAANLPDLRGWLRYTAGMLLAILAATLVMSLIVGVRYLIVSGAFAAATRVKHPGLYDGLTPQIRREIGWSLASAVIYGVPAGVVAWGWQNLGWTRIYTDLQSYPLWYAPVSVLLYLIAHDTWFYWTHRWMHTPRAFKLAHAVHHDSRPPTAWAAMAFHPIEAITGAVIIPLLVFLIPINIGCLGLVLAIMTVMGVTNHMGWEVFPRFMWNGPLGAWLITASHHQRHHDLYRGNYGLYFRFWDRLCGTDKGVGDFVKAHAQARVRRRRVGGGVAGAAGGGGNE</sequence>
<feature type="region of interest" description="Disordered" evidence="5">
    <location>
        <begin position="1"/>
        <end position="43"/>
    </location>
</feature>
<keyword evidence="3 6" id="KW-1133">Transmembrane helix</keyword>
<evidence type="ECO:0000256" key="2">
    <source>
        <dbReference type="ARBA" id="ARBA00022692"/>
    </source>
</evidence>
<evidence type="ECO:0000259" key="7">
    <source>
        <dbReference type="Pfam" id="PF04116"/>
    </source>
</evidence>
<evidence type="ECO:0000256" key="5">
    <source>
        <dbReference type="SAM" id="MobiDB-lite"/>
    </source>
</evidence>
<protein>
    <recommendedName>
        <fullName evidence="7">Fatty acid hydroxylase domain-containing protein</fullName>
    </recommendedName>
</protein>
<dbReference type="InterPro" id="IPR050307">
    <property type="entry name" value="Sterol_Desaturase_Related"/>
</dbReference>
<feature type="domain" description="Fatty acid hydroxylase" evidence="7">
    <location>
        <begin position="184"/>
        <end position="319"/>
    </location>
</feature>
<gene>
    <name evidence="8" type="ORF">GCM10008023_24630</name>
</gene>
<dbReference type="PANTHER" id="PTHR11863">
    <property type="entry name" value="STEROL DESATURASE"/>
    <property type="match status" value="1"/>
</dbReference>
<feature type="transmembrane region" description="Helical" evidence="6">
    <location>
        <begin position="91"/>
        <end position="119"/>
    </location>
</feature>